<protein>
    <recommendedName>
        <fullName evidence="6">RING-type domain-containing protein</fullName>
    </recommendedName>
</protein>
<reference evidence="7" key="2">
    <citation type="submission" date="2025-09" db="UniProtKB">
        <authorList>
            <consortium name="Ensembl"/>
        </authorList>
    </citation>
    <scope>IDENTIFICATION</scope>
</reference>
<evidence type="ECO:0000259" key="6">
    <source>
        <dbReference type="PROSITE" id="PS50089"/>
    </source>
</evidence>
<dbReference type="InterPro" id="IPR027370">
    <property type="entry name" value="Znf-RING_euk"/>
</dbReference>
<dbReference type="PROSITE" id="PS50089">
    <property type="entry name" value="ZF_RING_2"/>
    <property type="match status" value="1"/>
</dbReference>
<dbReference type="AlphaFoldDB" id="A0A673G3U0"/>
<keyword evidence="8" id="KW-1185">Reference proteome</keyword>
<feature type="chain" id="PRO_5025599787" description="RING-type domain-containing protein" evidence="5">
    <location>
        <begin position="22"/>
        <end position="162"/>
    </location>
</feature>
<dbReference type="GO" id="GO:0008270">
    <property type="term" value="F:zinc ion binding"/>
    <property type="evidence" value="ECO:0007669"/>
    <property type="project" value="UniProtKB-KW"/>
</dbReference>
<evidence type="ECO:0000256" key="5">
    <source>
        <dbReference type="SAM" id="SignalP"/>
    </source>
</evidence>
<dbReference type="Ensembl" id="ENSSRHT00000006985.1">
    <property type="protein sequence ID" value="ENSSRHP00000006756.1"/>
    <property type="gene ID" value="ENSSRHG00000004085.1"/>
</dbReference>
<sequence length="162" mass="18936">MYIPELKLIYLFFFFLDFATTNVPLAEELQCSVCLDVFTDPVTIPCRHSFCENCLDQCWDNRLDCKYPSCNETFSKRHDLKINPELREAVQLFKEKPSLSKSEVVCDICDDDRKLKALKTCLSCQNSYCEIHLEPHNRVLNLKKHKLMDLVDNIKGLHMPET</sequence>
<dbReference type="PANTHER" id="PTHR25465:SF32">
    <property type="entry name" value="BLOODTHIRSTY-RELATED GENE FAMILY, MEMBER 16 ISOFORM X1-RELATED"/>
    <property type="match status" value="1"/>
</dbReference>
<feature type="signal peptide" evidence="5">
    <location>
        <begin position="1"/>
        <end position="21"/>
    </location>
</feature>
<evidence type="ECO:0000313" key="7">
    <source>
        <dbReference type="Ensembl" id="ENSSRHP00000006756.1"/>
    </source>
</evidence>
<keyword evidence="5" id="KW-0732">Signal</keyword>
<name>A0A673G3U0_9TELE</name>
<evidence type="ECO:0000256" key="4">
    <source>
        <dbReference type="PROSITE-ProRule" id="PRU00175"/>
    </source>
</evidence>
<keyword evidence="1" id="KW-0479">Metal-binding</keyword>
<dbReference type="Gene3D" id="3.30.40.10">
    <property type="entry name" value="Zinc/RING finger domain, C3HC4 (zinc finger)"/>
    <property type="match status" value="1"/>
</dbReference>
<accession>A0A673G3U0</accession>
<dbReference type="SMART" id="SM00184">
    <property type="entry name" value="RING"/>
    <property type="match status" value="1"/>
</dbReference>
<dbReference type="InterPro" id="IPR051051">
    <property type="entry name" value="E3_ubiq-ligase_TRIM/RNF"/>
</dbReference>
<dbReference type="PANTHER" id="PTHR25465">
    <property type="entry name" value="B-BOX DOMAIN CONTAINING"/>
    <property type="match status" value="1"/>
</dbReference>
<evidence type="ECO:0000313" key="8">
    <source>
        <dbReference type="Proteomes" id="UP000472270"/>
    </source>
</evidence>
<proteinExistence type="predicted"/>
<dbReference type="Pfam" id="PF13445">
    <property type="entry name" value="zf-RING_UBOX"/>
    <property type="match status" value="1"/>
</dbReference>
<evidence type="ECO:0000256" key="1">
    <source>
        <dbReference type="ARBA" id="ARBA00022723"/>
    </source>
</evidence>
<evidence type="ECO:0000256" key="3">
    <source>
        <dbReference type="ARBA" id="ARBA00022833"/>
    </source>
</evidence>
<evidence type="ECO:0000256" key="2">
    <source>
        <dbReference type="ARBA" id="ARBA00022771"/>
    </source>
</evidence>
<keyword evidence="3" id="KW-0862">Zinc</keyword>
<dbReference type="Gene3D" id="4.10.830.40">
    <property type="match status" value="1"/>
</dbReference>
<organism evidence="7 8">
    <name type="scientific">Sinocyclocheilus rhinocerous</name>
    <dbReference type="NCBI Taxonomy" id="307959"/>
    <lineage>
        <taxon>Eukaryota</taxon>
        <taxon>Metazoa</taxon>
        <taxon>Chordata</taxon>
        <taxon>Craniata</taxon>
        <taxon>Vertebrata</taxon>
        <taxon>Euteleostomi</taxon>
        <taxon>Actinopterygii</taxon>
        <taxon>Neopterygii</taxon>
        <taxon>Teleostei</taxon>
        <taxon>Ostariophysi</taxon>
        <taxon>Cypriniformes</taxon>
        <taxon>Cyprinidae</taxon>
        <taxon>Cyprininae</taxon>
        <taxon>Sinocyclocheilus</taxon>
    </lineage>
</organism>
<feature type="domain" description="RING-type" evidence="6">
    <location>
        <begin position="31"/>
        <end position="71"/>
    </location>
</feature>
<dbReference type="PROSITE" id="PS00518">
    <property type="entry name" value="ZF_RING_1"/>
    <property type="match status" value="1"/>
</dbReference>
<dbReference type="InterPro" id="IPR013083">
    <property type="entry name" value="Znf_RING/FYVE/PHD"/>
</dbReference>
<dbReference type="SUPFAM" id="SSF57850">
    <property type="entry name" value="RING/U-box"/>
    <property type="match status" value="1"/>
</dbReference>
<dbReference type="InterPro" id="IPR001841">
    <property type="entry name" value="Znf_RING"/>
</dbReference>
<dbReference type="InterPro" id="IPR017907">
    <property type="entry name" value="Znf_RING_CS"/>
</dbReference>
<reference evidence="7" key="1">
    <citation type="submission" date="2025-08" db="UniProtKB">
        <authorList>
            <consortium name="Ensembl"/>
        </authorList>
    </citation>
    <scope>IDENTIFICATION</scope>
</reference>
<dbReference type="Proteomes" id="UP000472270">
    <property type="component" value="Unassembled WGS sequence"/>
</dbReference>
<dbReference type="CDD" id="cd19802">
    <property type="entry name" value="Bbox1_TRIM8-like"/>
    <property type="match status" value="1"/>
</dbReference>
<keyword evidence="2 4" id="KW-0863">Zinc-finger</keyword>